<gene>
    <name evidence="1" type="ORF">MA16_Dca020258</name>
</gene>
<evidence type="ECO:0000313" key="1">
    <source>
        <dbReference type="EMBL" id="PKU72818.1"/>
    </source>
</evidence>
<dbReference type="AlphaFoldDB" id="A0A2I0WAY5"/>
<reference evidence="1 2" key="1">
    <citation type="journal article" date="2016" name="Sci. Rep.">
        <title>The Dendrobium catenatum Lindl. genome sequence provides insights into polysaccharide synthase, floral development and adaptive evolution.</title>
        <authorList>
            <person name="Zhang G.Q."/>
            <person name="Xu Q."/>
            <person name="Bian C."/>
            <person name="Tsai W.C."/>
            <person name="Yeh C.M."/>
            <person name="Liu K.W."/>
            <person name="Yoshida K."/>
            <person name="Zhang L.S."/>
            <person name="Chang S.B."/>
            <person name="Chen F."/>
            <person name="Shi Y."/>
            <person name="Su Y.Y."/>
            <person name="Zhang Y.Q."/>
            <person name="Chen L.J."/>
            <person name="Yin Y."/>
            <person name="Lin M."/>
            <person name="Huang H."/>
            <person name="Deng H."/>
            <person name="Wang Z.W."/>
            <person name="Zhu S.L."/>
            <person name="Zhao X."/>
            <person name="Deng C."/>
            <person name="Niu S.C."/>
            <person name="Huang J."/>
            <person name="Wang M."/>
            <person name="Liu G.H."/>
            <person name="Yang H.J."/>
            <person name="Xiao X.J."/>
            <person name="Hsiao Y.Y."/>
            <person name="Wu W.L."/>
            <person name="Chen Y.Y."/>
            <person name="Mitsuda N."/>
            <person name="Ohme-Takagi M."/>
            <person name="Luo Y.B."/>
            <person name="Van de Peer Y."/>
            <person name="Liu Z.J."/>
        </authorList>
    </citation>
    <scope>NUCLEOTIDE SEQUENCE [LARGE SCALE GENOMIC DNA]</scope>
    <source>
        <tissue evidence="1">The whole plant</tissue>
    </source>
</reference>
<accession>A0A2I0WAY5</accession>
<evidence type="ECO:0000313" key="2">
    <source>
        <dbReference type="Proteomes" id="UP000233837"/>
    </source>
</evidence>
<proteinExistence type="predicted"/>
<keyword evidence="2" id="KW-1185">Reference proteome</keyword>
<dbReference type="EMBL" id="KZ502802">
    <property type="protein sequence ID" value="PKU72818.1"/>
    <property type="molecule type" value="Genomic_DNA"/>
</dbReference>
<reference evidence="1 2" key="2">
    <citation type="journal article" date="2017" name="Nature">
        <title>The Apostasia genome and the evolution of orchids.</title>
        <authorList>
            <person name="Zhang G.Q."/>
            <person name="Liu K.W."/>
            <person name="Li Z."/>
            <person name="Lohaus R."/>
            <person name="Hsiao Y.Y."/>
            <person name="Niu S.C."/>
            <person name="Wang J.Y."/>
            <person name="Lin Y.C."/>
            <person name="Xu Q."/>
            <person name="Chen L.J."/>
            <person name="Yoshida K."/>
            <person name="Fujiwara S."/>
            <person name="Wang Z.W."/>
            <person name="Zhang Y.Q."/>
            <person name="Mitsuda N."/>
            <person name="Wang M."/>
            <person name="Liu G.H."/>
            <person name="Pecoraro L."/>
            <person name="Huang H.X."/>
            <person name="Xiao X.J."/>
            <person name="Lin M."/>
            <person name="Wu X.Y."/>
            <person name="Wu W.L."/>
            <person name="Chen Y.Y."/>
            <person name="Chang S.B."/>
            <person name="Sakamoto S."/>
            <person name="Ohme-Takagi M."/>
            <person name="Yagi M."/>
            <person name="Zeng S.J."/>
            <person name="Shen C.Y."/>
            <person name="Yeh C.M."/>
            <person name="Luo Y.B."/>
            <person name="Tsai W.C."/>
            <person name="Van de Peer Y."/>
            <person name="Liu Z.J."/>
        </authorList>
    </citation>
    <scope>NUCLEOTIDE SEQUENCE [LARGE SCALE GENOMIC DNA]</scope>
    <source>
        <tissue evidence="1">The whole plant</tissue>
    </source>
</reference>
<name>A0A2I0WAY5_9ASPA</name>
<sequence length="78" mass="9033">MWSWEEGADKEMMGSGISALGDRRVKATATRLLLGVEVDFGTMKLGWNSERELSRWRSFVSYVRKEVRAARMRVFLSF</sequence>
<organism evidence="1 2">
    <name type="scientific">Dendrobium catenatum</name>
    <dbReference type="NCBI Taxonomy" id="906689"/>
    <lineage>
        <taxon>Eukaryota</taxon>
        <taxon>Viridiplantae</taxon>
        <taxon>Streptophyta</taxon>
        <taxon>Embryophyta</taxon>
        <taxon>Tracheophyta</taxon>
        <taxon>Spermatophyta</taxon>
        <taxon>Magnoliopsida</taxon>
        <taxon>Liliopsida</taxon>
        <taxon>Asparagales</taxon>
        <taxon>Orchidaceae</taxon>
        <taxon>Epidendroideae</taxon>
        <taxon>Malaxideae</taxon>
        <taxon>Dendrobiinae</taxon>
        <taxon>Dendrobium</taxon>
    </lineage>
</organism>
<dbReference type="Proteomes" id="UP000233837">
    <property type="component" value="Unassembled WGS sequence"/>
</dbReference>
<protein>
    <submittedName>
        <fullName evidence="1">Uncharacterized protein</fullName>
    </submittedName>
</protein>